<dbReference type="PROSITE" id="PS51831">
    <property type="entry name" value="HD"/>
    <property type="match status" value="1"/>
</dbReference>
<dbReference type="GO" id="GO:0005886">
    <property type="term" value="C:plasma membrane"/>
    <property type="evidence" value="ECO:0007669"/>
    <property type="project" value="UniProtKB-SubCell"/>
</dbReference>
<dbReference type="Proteomes" id="UP000236642">
    <property type="component" value="Unassembled WGS sequence"/>
</dbReference>
<dbReference type="InterPro" id="IPR022711">
    <property type="entry name" value="RNase_Y_N"/>
</dbReference>
<dbReference type="InterPro" id="IPR004087">
    <property type="entry name" value="KH_dom"/>
</dbReference>
<keyword evidence="2 5" id="KW-0255">Endonuclease</keyword>
<dbReference type="GO" id="GO:0016787">
    <property type="term" value="F:hydrolase activity"/>
    <property type="evidence" value="ECO:0007669"/>
    <property type="project" value="UniProtKB-KW"/>
</dbReference>
<dbReference type="EC" id="3.1.-.-" evidence="5 6"/>
<keyword evidence="1 5" id="KW-0540">Nuclease</keyword>
<dbReference type="Gene3D" id="1.10.3210.10">
    <property type="entry name" value="Hypothetical protein af1432"/>
    <property type="match status" value="1"/>
</dbReference>
<dbReference type="InterPro" id="IPR003607">
    <property type="entry name" value="HD/PDEase_dom"/>
</dbReference>
<evidence type="ECO:0000256" key="4">
    <source>
        <dbReference type="ARBA" id="ARBA00022884"/>
    </source>
</evidence>
<dbReference type="Pfam" id="PF00013">
    <property type="entry name" value="KH_1"/>
    <property type="match status" value="1"/>
</dbReference>
<evidence type="ECO:0000256" key="1">
    <source>
        <dbReference type="ARBA" id="ARBA00022722"/>
    </source>
</evidence>
<dbReference type="Pfam" id="PF12072">
    <property type="entry name" value="RNase_Y_N"/>
    <property type="match status" value="1"/>
</dbReference>
<dbReference type="PROSITE" id="PS50084">
    <property type="entry name" value="KH_TYPE_1"/>
    <property type="match status" value="1"/>
</dbReference>
<evidence type="ECO:0000313" key="10">
    <source>
        <dbReference type="Proteomes" id="UP000236642"/>
    </source>
</evidence>
<evidence type="ECO:0000256" key="5">
    <source>
        <dbReference type="HAMAP-Rule" id="MF_00335"/>
    </source>
</evidence>
<keyword evidence="5" id="KW-1133">Transmembrane helix</keyword>
<dbReference type="Gene3D" id="3.30.1370.10">
    <property type="entry name" value="K Homology domain, type 1"/>
    <property type="match status" value="1"/>
</dbReference>
<dbReference type="InterPro" id="IPR006675">
    <property type="entry name" value="HDIG_dom"/>
</dbReference>
<comment type="function">
    <text evidence="5">Endoribonuclease that initiates mRNA decay.</text>
</comment>
<dbReference type="NCBIfam" id="TIGR03319">
    <property type="entry name" value="RNase_Y"/>
    <property type="match status" value="1"/>
</dbReference>
<evidence type="ECO:0000256" key="6">
    <source>
        <dbReference type="NCBIfam" id="TIGR03319"/>
    </source>
</evidence>
<dbReference type="CDD" id="cd22431">
    <property type="entry name" value="KH-I_RNaseY"/>
    <property type="match status" value="1"/>
</dbReference>
<dbReference type="GO" id="GO:0004521">
    <property type="term" value="F:RNA endonuclease activity"/>
    <property type="evidence" value="ECO:0007669"/>
    <property type="project" value="UniProtKB-UniRule"/>
</dbReference>
<dbReference type="Pfam" id="PF01966">
    <property type="entry name" value="HD"/>
    <property type="match status" value="1"/>
</dbReference>
<keyword evidence="7" id="KW-0175">Coiled coil</keyword>
<sequence>MDWLIVVPLAAIGVIGGGALGWFLGKQLVQQRIREQLRGEIEAARQESQRLVEEAKQQAAELLLQAKDEALRLREATESELRRWRADLRKEEERLRHRREELDRRAERLEKQERRLNERQAELDRQSAQLQAAISRFEEERRAALEQVAGMTVEQARQALLEMVEKEAREEMARLYRQIEAEARIQAEERAREIIATAIQRIASEQVAELTVSVVPLPNDEMKGRIIGRNGRNIRALEKITGVEIIVDDTPEAITLSSHDPVRREIARIALTRLIQDGRIHPARIEKVVAEAREEVERIIWEEGQQAAAAAGVTGLHPELIRLLGRLKFRTSYGQNQLHHAVEVAWLAGMIAAELGADVRIARMGGLLHDIGKAVDHQVEGTHALIGAELARRYGAPPKVVNCIASHHHEVPQECIEAVIVEAADAISGARPGARRETLEMYLKRIQDLENLARSYPGVAECYAIQAGREIRIIVKPEEVDDLAVIRMAREIARKIEETMQYPGQIKVTVIRETRAVEIAR</sequence>
<dbReference type="HAMAP" id="MF_00335">
    <property type="entry name" value="RNase_Y"/>
    <property type="match status" value="1"/>
</dbReference>
<evidence type="ECO:0000256" key="2">
    <source>
        <dbReference type="ARBA" id="ARBA00022759"/>
    </source>
</evidence>
<dbReference type="InterPro" id="IPR036612">
    <property type="entry name" value="KH_dom_type_1_sf"/>
</dbReference>
<dbReference type="InterPro" id="IPR006674">
    <property type="entry name" value="HD_domain"/>
</dbReference>
<dbReference type="InterPro" id="IPR004088">
    <property type="entry name" value="KH_dom_type_1"/>
</dbReference>
<evidence type="ECO:0000313" key="9">
    <source>
        <dbReference type="EMBL" id="GBD09271.1"/>
    </source>
</evidence>
<dbReference type="InterPro" id="IPR017705">
    <property type="entry name" value="Ribonuclease_Y"/>
</dbReference>
<feature type="transmembrane region" description="Helical" evidence="5">
    <location>
        <begin position="6"/>
        <end position="25"/>
    </location>
</feature>
<keyword evidence="5" id="KW-0472">Membrane</keyword>
<gene>
    <name evidence="5 9" type="primary">rny</name>
    <name evidence="9" type="ORF">HRbin22_01521</name>
</gene>
<comment type="subcellular location">
    <subcellularLocation>
        <location evidence="5">Cell membrane</location>
        <topology evidence="5">Single-pass membrane protein</topology>
    </subcellularLocation>
</comment>
<dbReference type="CDD" id="cd00077">
    <property type="entry name" value="HDc"/>
    <property type="match status" value="1"/>
</dbReference>
<dbReference type="GO" id="GO:0006402">
    <property type="term" value="P:mRNA catabolic process"/>
    <property type="evidence" value="ECO:0007669"/>
    <property type="project" value="UniProtKB-UniRule"/>
</dbReference>
<dbReference type="SMART" id="SM00471">
    <property type="entry name" value="HDc"/>
    <property type="match status" value="1"/>
</dbReference>
<dbReference type="SUPFAM" id="SSF54791">
    <property type="entry name" value="Eukaryotic type KH-domain (KH-domain type I)"/>
    <property type="match status" value="1"/>
</dbReference>
<dbReference type="SMART" id="SM00322">
    <property type="entry name" value="KH"/>
    <property type="match status" value="1"/>
</dbReference>
<evidence type="ECO:0000256" key="7">
    <source>
        <dbReference type="SAM" id="Coils"/>
    </source>
</evidence>
<name>A0A2H5Y759_9CHLR</name>
<reference evidence="10" key="1">
    <citation type="submission" date="2017-09" db="EMBL/GenBank/DDBJ databases">
        <title>Metaegenomics of thermophilic ammonia-oxidizing enrichment culture.</title>
        <authorList>
            <person name="Kato S."/>
            <person name="Suzuki K."/>
        </authorList>
    </citation>
    <scope>NUCLEOTIDE SEQUENCE [LARGE SCALE GENOMIC DNA]</scope>
</reference>
<accession>A0A2H5Y759</accession>
<dbReference type="PANTHER" id="PTHR12826">
    <property type="entry name" value="RIBONUCLEASE Y"/>
    <property type="match status" value="1"/>
</dbReference>
<dbReference type="GO" id="GO:0003723">
    <property type="term" value="F:RNA binding"/>
    <property type="evidence" value="ECO:0007669"/>
    <property type="project" value="UniProtKB-UniRule"/>
</dbReference>
<comment type="caution">
    <text evidence="9">The sequence shown here is derived from an EMBL/GenBank/DDBJ whole genome shotgun (WGS) entry which is preliminary data.</text>
</comment>
<dbReference type="SUPFAM" id="SSF109604">
    <property type="entry name" value="HD-domain/PDEase-like"/>
    <property type="match status" value="1"/>
</dbReference>
<evidence type="ECO:0000259" key="8">
    <source>
        <dbReference type="PROSITE" id="PS51831"/>
    </source>
</evidence>
<dbReference type="PANTHER" id="PTHR12826:SF15">
    <property type="entry name" value="RIBONUCLEASE Y"/>
    <property type="match status" value="1"/>
</dbReference>
<keyword evidence="5" id="KW-1003">Cell membrane</keyword>
<keyword evidence="3 5" id="KW-0378">Hydrolase</keyword>
<organism evidence="9 10">
    <name type="scientific">Candidatus Thermoflexus japonica</name>
    <dbReference type="NCBI Taxonomy" id="2035417"/>
    <lineage>
        <taxon>Bacteria</taxon>
        <taxon>Bacillati</taxon>
        <taxon>Chloroflexota</taxon>
        <taxon>Thermoflexia</taxon>
        <taxon>Thermoflexales</taxon>
        <taxon>Thermoflexaceae</taxon>
        <taxon>Thermoflexus</taxon>
    </lineage>
</organism>
<feature type="domain" description="HD" evidence="8">
    <location>
        <begin position="337"/>
        <end position="430"/>
    </location>
</feature>
<dbReference type="NCBIfam" id="TIGR00277">
    <property type="entry name" value="HDIG"/>
    <property type="match status" value="1"/>
</dbReference>
<comment type="similarity">
    <text evidence="5">Belongs to the RNase Y family.</text>
</comment>
<keyword evidence="5" id="KW-0812">Transmembrane</keyword>
<keyword evidence="4 5" id="KW-0694">RNA-binding</keyword>
<dbReference type="EMBL" id="BEHY01000033">
    <property type="protein sequence ID" value="GBD09271.1"/>
    <property type="molecule type" value="Genomic_DNA"/>
</dbReference>
<proteinExistence type="inferred from homology"/>
<protein>
    <recommendedName>
        <fullName evidence="5 6">Ribonuclease Y</fullName>
        <shortName evidence="5">RNase Y</shortName>
        <ecNumber evidence="5 6">3.1.-.-</ecNumber>
    </recommendedName>
</protein>
<evidence type="ECO:0000256" key="3">
    <source>
        <dbReference type="ARBA" id="ARBA00022801"/>
    </source>
</evidence>
<feature type="coiled-coil region" evidence="7">
    <location>
        <begin position="34"/>
        <end position="185"/>
    </location>
</feature>
<dbReference type="AlphaFoldDB" id="A0A2H5Y759"/>